<organism evidence="2">
    <name type="scientific">Photinus pyralis</name>
    <name type="common">Common eastern firefly</name>
    <name type="synonym">Lampyris pyralis</name>
    <dbReference type="NCBI Taxonomy" id="7054"/>
    <lineage>
        <taxon>Eukaryota</taxon>
        <taxon>Metazoa</taxon>
        <taxon>Ecdysozoa</taxon>
        <taxon>Arthropoda</taxon>
        <taxon>Hexapoda</taxon>
        <taxon>Insecta</taxon>
        <taxon>Pterygota</taxon>
        <taxon>Neoptera</taxon>
        <taxon>Endopterygota</taxon>
        <taxon>Coleoptera</taxon>
        <taxon>Polyphaga</taxon>
        <taxon>Elateriformia</taxon>
        <taxon>Elateroidea</taxon>
        <taxon>Lampyridae</taxon>
        <taxon>Lampyrinae</taxon>
        <taxon>Photinus</taxon>
    </lineage>
</organism>
<accession>A0A1Y1M5X5</accession>
<keyword evidence="1" id="KW-0812">Transmembrane</keyword>
<dbReference type="EMBL" id="GEZM01039877">
    <property type="protein sequence ID" value="JAV81127.1"/>
    <property type="molecule type" value="Transcribed_RNA"/>
</dbReference>
<feature type="transmembrane region" description="Helical" evidence="1">
    <location>
        <begin position="60"/>
        <end position="83"/>
    </location>
</feature>
<dbReference type="EMBL" id="GEZM01039879">
    <property type="protein sequence ID" value="JAV81122.1"/>
    <property type="molecule type" value="Transcribed_RNA"/>
</dbReference>
<name>A0A1Y1M5X5_PHOPY</name>
<dbReference type="EMBL" id="GEZM01039878">
    <property type="protein sequence ID" value="JAV81124.1"/>
    <property type="molecule type" value="Transcribed_RNA"/>
</dbReference>
<dbReference type="EMBL" id="GEZM01039881">
    <property type="protein sequence ID" value="JAV81119.1"/>
    <property type="molecule type" value="Transcribed_RNA"/>
</dbReference>
<protein>
    <submittedName>
        <fullName evidence="2">Uncharacterized protein</fullName>
    </submittedName>
</protein>
<evidence type="ECO:0000313" key="2">
    <source>
        <dbReference type="EMBL" id="JAV81124.1"/>
    </source>
</evidence>
<reference evidence="2" key="1">
    <citation type="journal article" date="2016" name="Sci. Rep.">
        <title>Molecular characterization of firefly nuptial gifts: a multi-omics approach sheds light on postcopulatory sexual selection.</title>
        <authorList>
            <person name="Al-Wathiqui N."/>
            <person name="Fallon T.R."/>
            <person name="South A."/>
            <person name="Weng J.K."/>
            <person name="Lewis S.M."/>
        </authorList>
    </citation>
    <scope>NUCLEOTIDE SEQUENCE</scope>
</reference>
<sequence length="104" mass="11218">MCSHININKERNRQIISISHHTSELLSPSRSGAVILVSSNVMLTGDDRSGSGIDDRREKLMALTLMSKLVAILGCLVLSTLTVGCSKLNDVFLNGVDGFTTDVE</sequence>
<keyword evidence="1" id="KW-1133">Transmembrane helix</keyword>
<proteinExistence type="predicted"/>
<evidence type="ECO:0000256" key="1">
    <source>
        <dbReference type="SAM" id="Phobius"/>
    </source>
</evidence>
<dbReference type="EMBL" id="GEZM01039882">
    <property type="protein sequence ID" value="JAV81116.1"/>
    <property type="molecule type" value="Transcribed_RNA"/>
</dbReference>
<dbReference type="EMBL" id="GEZM01039880">
    <property type="protein sequence ID" value="JAV81121.1"/>
    <property type="molecule type" value="Transcribed_RNA"/>
</dbReference>
<keyword evidence="1" id="KW-0472">Membrane</keyword>
<dbReference type="AlphaFoldDB" id="A0A1Y1M5X5"/>